<name>A0A1J4L010_9EUKA</name>
<dbReference type="EMBL" id="MLAK01000066">
    <property type="protein sequence ID" value="OHT16849.1"/>
    <property type="molecule type" value="Genomic_DNA"/>
</dbReference>
<evidence type="ECO:0000313" key="1">
    <source>
        <dbReference type="EMBL" id="OHT16849.1"/>
    </source>
</evidence>
<accession>A0A1J4L010</accession>
<evidence type="ECO:0000313" key="2">
    <source>
        <dbReference type="Proteomes" id="UP000179807"/>
    </source>
</evidence>
<reference evidence="1" key="1">
    <citation type="submission" date="2016-10" db="EMBL/GenBank/DDBJ databases">
        <authorList>
            <person name="Benchimol M."/>
            <person name="Almeida L.G."/>
            <person name="Vasconcelos A.T."/>
            <person name="Perreira-Neves A."/>
            <person name="Rosa I.A."/>
            <person name="Tasca T."/>
            <person name="Bogo M.R."/>
            <person name="de Souza W."/>
        </authorList>
    </citation>
    <scope>NUCLEOTIDE SEQUENCE [LARGE SCALE GENOMIC DNA]</scope>
    <source>
        <strain evidence="1">K</strain>
    </source>
</reference>
<dbReference type="Proteomes" id="UP000179807">
    <property type="component" value="Unassembled WGS sequence"/>
</dbReference>
<proteinExistence type="predicted"/>
<sequence length="161" mass="17607">MSEASFLVYSNFSLLMNTIDKGSASAIGSVYPIPNFPADIVLKLCDDAINYLKNVPLVARVSSTEGYNRNIPINAFEKQFNSKMKQHNTSTSLKLLKNLATKSYSISTMPDFPINTAVDRRNTLVGNDILPSLNKIDATADKKSSNDSSIISNLDNKKIAA</sequence>
<keyword evidence="2" id="KW-1185">Reference proteome</keyword>
<dbReference type="VEuPathDB" id="TrichDB:TRFO_41526"/>
<protein>
    <submittedName>
        <fullName evidence="1">Uncharacterized protein</fullName>
    </submittedName>
</protein>
<dbReference type="GeneID" id="94848529"/>
<comment type="caution">
    <text evidence="1">The sequence shown here is derived from an EMBL/GenBank/DDBJ whole genome shotgun (WGS) entry which is preliminary data.</text>
</comment>
<organism evidence="1 2">
    <name type="scientific">Tritrichomonas foetus</name>
    <dbReference type="NCBI Taxonomy" id="1144522"/>
    <lineage>
        <taxon>Eukaryota</taxon>
        <taxon>Metamonada</taxon>
        <taxon>Parabasalia</taxon>
        <taxon>Tritrichomonadida</taxon>
        <taxon>Tritrichomonadidae</taxon>
        <taxon>Tritrichomonas</taxon>
    </lineage>
</organism>
<dbReference type="RefSeq" id="XP_068369985.1">
    <property type="nucleotide sequence ID" value="XM_068513825.1"/>
</dbReference>
<gene>
    <name evidence="1" type="ORF">TRFO_41526</name>
</gene>
<dbReference type="AlphaFoldDB" id="A0A1J4L010"/>